<reference evidence="5 6" key="1">
    <citation type="submission" date="2019-03" db="EMBL/GenBank/DDBJ databases">
        <title>Draft genome sequence of Xylaria hypoxylon DSM 108379, a ubiquitous saprotrophic-parasitic fungi on hardwood.</title>
        <authorList>
            <person name="Buettner E."/>
            <person name="Leonhardt S."/>
            <person name="Gebauer A.M."/>
            <person name="Liers C."/>
            <person name="Hofrichter M."/>
            <person name="Kellner H."/>
        </authorList>
    </citation>
    <scope>NUCLEOTIDE SEQUENCE [LARGE SCALE GENOMIC DNA]</scope>
    <source>
        <strain evidence="5 6">DSM 108379</strain>
    </source>
</reference>
<dbReference type="Pfam" id="PF00176">
    <property type="entry name" value="SNF2-rel_dom"/>
    <property type="match status" value="1"/>
</dbReference>
<dbReference type="InterPro" id="IPR001650">
    <property type="entry name" value="Helicase_C-like"/>
</dbReference>
<dbReference type="OrthoDB" id="5244662at2759"/>
<dbReference type="InterPro" id="IPR000330">
    <property type="entry name" value="SNF2_N"/>
</dbReference>
<comment type="caution">
    <text evidence="5">The sequence shown here is derived from an EMBL/GenBank/DDBJ whole genome shotgun (WGS) entry which is preliminary data.</text>
</comment>
<accession>A0A4Z0Z6A6</accession>
<evidence type="ECO:0000313" key="5">
    <source>
        <dbReference type="EMBL" id="TGJ87005.1"/>
    </source>
</evidence>
<dbReference type="EMBL" id="SKBN01000019">
    <property type="protein sequence ID" value="TGJ87005.1"/>
    <property type="molecule type" value="Genomic_DNA"/>
</dbReference>
<feature type="compositionally biased region" description="Polar residues" evidence="3">
    <location>
        <begin position="1007"/>
        <end position="1017"/>
    </location>
</feature>
<evidence type="ECO:0000256" key="2">
    <source>
        <dbReference type="ARBA" id="ARBA00022840"/>
    </source>
</evidence>
<dbReference type="AlphaFoldDB" id="A0A4Z0Z6A6"/>
<evidence type="ECO:0000313" key="6">
    <source>
        <dbReference type="Proteomes" id="UP000297716"/>
    </source>
</evidence>
<proteinExistence type="predicted"/>
<keyword evidence="6" id="KW-1185">Reference proteome</keyword>
<evidence type="ECO:0000259" key="4">
    <source>
        <dbReference type="PROSITE" id="PS51192"/>
    </source>
</evidence>
<feature type="region of interest" description="Disordered" evidence="3">
    <location>
        <begin position="998"/>
        <end position="1032"/>
    </location>
</feature>
<dbReference type="Gene3D" id="3.40.50.10810">
    <property type="entry name" value="Tandem AAA-ATPase domain"/>
    <property type="match status" value="1"/>
</dbReference>
<evidence type="ECO:0000256" key="1">
    <source>
        <dbReference type="ARBA" id="ARBA00022741"/>
    </source>
</evidence>
<dbReference type="GO" id="GO:0005524">
    <property type="term" value="F:ATP binding"/>
    <property type="evidence" value="ECO:0007669"/>
    <property type="project" value="InterPro"/>
</dbReference>
<feature type="region of interest" description="Disordered" evidence="3">
    <location>
        <begin position="922"/>
        <end position="972"/>
    </location>
</feature>
<dbReference type="SMART" id="SM00487">
    <property type="entry name" value="DEXDc"/>
    <property type="match status" value="1"/>
</dbReference>
<dbReference type="InterPro" id="IPR014001">
    <property type="entry name" value="Helicase_ATP-bd"/>
</dbReference>
<dbReference type="PANTHER" id="PTHR45629:SF7">
    <property type="entry name" value="DNA EXCISION REPAIR PROTEIN ERCC-6-RELATED"/>
    <property type="match status" value="1"/>
</dbReference>
<dbReference type="PANTHER" id="PTHR45629">
    <property type="entry name" value="SNF2/RAD54 FAMILY MEMBER"/>
    <property type="match status" value="1"/>
</dbReference>
<dbReference type="InterPro" id="IPR027417">
    <property type="entry name" value="P-loop_NTPase"/>
</dbReference>
<dbReference type="STRING" id="37992.A0A4Z0Z6A6"/>
<feature type="domain" description="Helicase ATP-binding" evidence="4">
    <location>
        <begin position="262"/>
        <end position="482"/>
    </location>
</feature>
<protein>
    <recommendedName>
        <fullName evidence="4">Helicase ATP-binding domain-containing protein</fullName>
    </recommendedName>
</protein>
<dbReference type="Proteomes" id="UP000297716">
    <property type="component" value="Unassembled WGS sequence"/>
</dbReference>
<gene>
    <name evidence="5" type="ORF">E0Z10_g1754</name>
</gene>
<dbReference type="SUPFAM" id="SSF52540">
    <property type="entry name" value="P-loop containing nucleoside triphosphate hydrolases"/>
    <property type="match status" value="2"/>
</dbReference>
<keyword evidence="1" id="KW-0547">Nucleotide-binding</keyword>
<dbReference type="InterPro" id="IPR050496">
    <property type="entry name" value="SNF2_RAD54_helicase_repair"/>
</dbReference>
<evidence type="ECO:0000256" key="3">
    <source>
        <dbReference type="SAM" id="MobiDB-lite"/>
    </source>
</evidence>
<keyword evidence="2" id="KW-0067">ATP-binding</keyword>
<feature type="compositionally biased region" description="Basic and acidic residues" evidence="3">
    <location>
        <begin position="949"/>
        <end position="972"/>
    </location>
</feature>
<dbReference type="PROSITE" id="PS51192">
    <property type="entry name" value="HELICASE_ATP_BIND_1"/>
    <property type="match status" value="1"/>
</dbReference>
<dbReference type="Pfam" id="PF00271">
    <property type="entry name" value="Helicase_C"/>
    <property type="match status" value="1"/>
</dbReference>
<dbReference type="Gene3D" id="3.40.50.300">
    <property type="entry name" value="P-loop containing nucleotide triphosphate hydrolases"/>
    <property type="match status" value="1"/>
</dbReference>
<dbReference type="InterPro" id="IPR038718">
    <property type="entry name" value="SNF2-like_sf"/>
</dbReference>
<organism evidence="5 6">
    <name type="scientific">Xylaria hypoxylon</name>
    <dbReference type="NCBI Taxonomy" id="37992"/>
    <lineage>
        <taxon>Eukaryota</taxon>
        <taxon>Fungi</taxon>
        <taxon>Dikarya</taxon>
        <taxon>Ascomycota</taxon>
        <taxon>Pezizomycotina</taxon>
        <taxon>Sordariomycetes</taxon>
        <taxon>Xylariomycetidae</taxon>
        <taxon>Xylariales</taxon>
        <taxon>Xylariaceae</taxon>
        <taxon>Xylaria</taxon>
    </lineage>
</organism>
<name>A0A4Z0Z6A6_9PEZI</name>
<sequence>MAEKPRRQAAVVKRSVLLARKVETELFEHPDEDEAKTSHARPEKKGRWDAYNRFTNKEDLKNFFSGHDYRRYSLMDRENFAKFAIQKLLDSHPKDNFETTGEIMKNESIVEPLGELGALGKLASAIKADVQQDVDAEIPPQDLTARMSKADGNEFTQKIGAAAQSIIAASPNSLGPPINPCAAYLKMTKCGQYGRSNSTVWKSPFFPRLDNEEGRRGLLDHQVTGIVWLLSRMFGDLPTLKYKDPNTGEYHLSAGNSYNAKLLRGPRYFGGILADSMGLGKTLIAVALVHLFISQGLNIMKAKDGTAKHRPILLLAPNATVACQWVQELAQVIDESILRSILPSIIVSGPGLEEPSDEFRVTHLARDSFKQWPAAIDYVWDEKDPQASKAILIMTMESWAARTCVREEAQENETEWISTFTQQGRGFSLVIVDEAYKVKNPNTRNWRSVYLLERQFTLLITATPCMNTLTDIFGLARLLWTRPEKYLKRDPKVWKKVEDKFQDLKDLFLLDDLDISHQHQLVAGRPALLAKFLCKSRNSRTHDINLTRDYLRYFERLAMLKRSPSSYLYSYWDKTNAISLEGLFPRTENYTVDISPGEAHDEKYQKVHIDLLIRYLEGLRDWGGGAAGKRSTKQKPKKEEEKAKEPIVRSNRFFQIASSSLDVYDLDRIITANGHSTLAHKVAEMRENEVNLLRLAQFLVLPTEKPPNTHVGWMELATRNSPILRYILRYINENILTREENGKIKKLLIIEHNIMVAFYYELVLQFLGFECRCMHAQLSFDERQKLVDSFNSSDDDSCQILIQLYTVGFAGTNLHKSCSRVLVASQSHSLQVQWQAIYRVIRVGQNSDVTVHRLKLKNSYHAFRESRQIEKILPELGARAQGKTKQVLVRLLNLFQYEVREAWNSPEGQKLLRDKNLRDDDEFKEEKERAPKKPKSNFLAGVNKNHPKIKIEAKDEDEGKRVKKEEEEHDLKKPKSNFLAMVNKDNPMTKVEVDVKDKRVKGEEDVSSGNPFVSNGPQLGLPATTGSNPKKRKLDAIEPSMDNDLSDTDDDLSEFFELRTRDDYYREFIDLQHPTKRAFSHAKNNLRRLLSYGYDNGKLSTEPWAEKDLANPAVLERALELMLRVRLGAKDITMLPFPTIDLSAAPSSRRVYLQNLLSETRHTDQDLDVAAPAASKDPRETLRGTDLEKPLAEIDADLKAQARFGEI</sequence>